<organism evidence="1 2">
    <name type="scientific">Candolleomyces aberdarensis</name>
    <dbReference type="NCBI Taxonomy" id="2316362"/>
    <lineage>
        <taxon>Eukaryota</taxon>
        <taxon>Fungi</taxon>
        <taxon>Dikarya</taxon>
        <taxon>Basidiomycota</taxon>
        <taxon>Agaricomycotina</taxon>
        <taxon>Agaricomycetes</taxon>
        <taxon>Agaricomycetidae</taxon>
        <taxon>Agaricales</taxon>
        <taxon>Agaricineae</taxon>
        <taxon>Psathyrellaceae</taxon>
        <taxon>Candolleomyces</taxon>
    </lineage>
</organism>
<accession>A0A4Q2DED2</accession>
<dbReference type="Proteomes" id="UP000290288">
    <property type="component" value="Unassembled WGS sequence"/>
</dbReference>
<name>A0A4Q2DED2_9AGAR</name>
<gene>
    <name evidence="1" type="ORF">EST38_g7746</name>
</gene>
<proteinExistence type="predicted"/>
<evidence type="ECO:0000313" key="1">
    <source>
        <dbReference type="EMBL" id="RXW18107.1"/>
    </source>
</evidence>
<sequence length="84" mass="10050">MLVFTYQIRPLVNNSFSIHFALYNRKPRKRINFLLNRSLTIECSELDKIANYLEDYTERTFEDIQENFDKDTGVLQIFASKPRV</sequence>
<dbReference type="EMBL" id="SDEE01000290">
    <property type="protein sequence ID" value="RXW18107.1"/>
    <property type="molecule type" value="Genomic_DNA"/>
</dbReference>
<keyword evidence="2" id="KW-1185">Reference proteome</keyword>
<evidence type="ECO:0000313" key="2">
    <source>
        <dbReference type="Proteomes" id="UP000290288"/>
    </source>
</evidence>
<comment type="caution">
    <text evidence="1">The sequence shown here is derived from an EMBL/GenBank/DDBJ whole genome shotgun (WGS) entry which is preliminary data.</text>
</comment>
<protein>
    <submittedName>
        <fullName evidence="1">Uncharacterized protein</fullName>
    </submittedName>
</protein>
<reference evidence="1 2" key="1">
    <citation type="submission" date="2019-01" db="EMBL/GenBank/DDBJ databases">
        <title>Draft genome sequence of Psathyrella aberdarensis IHI B618.</title>
        <authorList>
            <person name="Buettner E."/>
            <person name="Kellner H."/>
        </authorList>
    </citation>
    <scope>NUCLEOTIDE SEQUENCE [LARGE SCALE GENOMIC DNA]</scope>
    <source>
        <strain evidence="1 2">IHI B618</strain>
    </source>
</reference>
<dbReference type="AlphaFoldDB" id="A0A4Q2DED2"/>